<dbReference type="Gene3D" id="3.40.50.1860">
    <property type="match status" value="2"/>
</dbReference>
<evidence type="ECO:0000313" key="2">
    <source>
        <dbReference type="EMBL" id="TCO61165.1"/>
    </source>
</evidence>
<sequence length="224" mass="24568">MGEMIGVFGGVGPVASAEFVRTIYAHCDGVAEQDFPAVLLYSDPGIAARGTLVAGRDVRIEAQVTRGLQLLADQGCDKIVMCCMTLHRILPFLPARLRDRVVSTVDVLVDAVAAAPPVRRLMMCSIDTWRMHLLQEHPKWTDIASSVVWPSEADNVTLQQAIQEIKENRGTDAAVRWLDDGMREYEVSSAIVGCSEIHVLARAHSFDVIDPFDVTARSIAARQL</sequence>
<gene>
    <name evidence="2" type="ORF">EV192_103749</name>
</gene>
<protein>
    <submittedName>
        <fullName evidence="2">Aspartate racemase</fullName>
    </submittedName>
</protein>
<dbReference type="Pfam" id="PF01177">
    <property type="entry name" value="Asp_Glu_race"/>
    <property type="match status" value="1"/>
</dbReference>
<dbReference type="SUPFAM" id="SSF53681">
    <property type="entry name" value="Aspartate/glutamate racemase"/>
    <property type="match status" value="1"/>
</dbReference>
<dbReference type="InterPro" id="IPR001920">
    <property type="entry name" value="Asp/Glu_race"/>
</dbReference>
<keyword evidence="1" id="KW-0413">Isomerase</keyword>
<dbReference type="RefSeq" id="WP_165960443.1">
    <property type="nucleotide sequence ID" value="NZ_SLWS01000003.1"/>
</dbReference>
<dbReference type="Proteomes" id="UP000295680">
    <property type="component" value="Unassembled WGS sequence"/>
</dbReference>
<dbReference type="EMBL" id="SLWS01000003">
    <property type="protein sequence ID" value="TCO61165.1"/>
    <property type="molecule type" value="Genomic_DNA"/>
</dbReference>
<keyword evidence="3" id="KW-1185">Reference proteome</keyword>
<name>A0A4R2K4A1_9PSEU</name>
<evidence type="ECO:0000256" key="1">
    <source>
        <dbReference type="ARBA" id="ARBA00023235"/>
    </source>
</evidence>
<dbReference type="AlphaFoldDB" id="A0A4R2K4A1"/>
<evidence type="ECO:0000313" key="3">
    <source>
        <dbReference type="Proteomes" id="UP000295680"/>
    </source>
</evidence>
<reference evidence="2 3" key="1">
    <citation type="submission" date="2019-03" db="EMBL/GenBank/DDBJ databases">
        <title>Genomic Encyclopedia of Type Strains, Phase IV (KMG-IV): sequencing the most valuable type-strain genomes for metagenomic binning, comparative biology and taxonomic classification.</title>
        <authorList>
            <person name="Goeker M."/>
        </authorList>
    </citation>
    <scope>NUCLEOTIDE SEQUENCE [LARGE SCALE GENOMIC DNA]</scope>
    <source>
        <strain evidence="2 3">DSM 45934</strain>
    </source>
</reference>
<dbReference type="GO" id="GO:0047661">
    <property type="term" value="F:amino-acid racemase activity"/>
    <property type="evidence" value="ECO:0007669"/>
    <property type="project" value="InterPro"/>
</dbReference>
<accession>A0A4R2K4A1</accession>
<proteinExistence type="predicted"/>
<dbReference type="PANTHER" id="PTHR21198">
    <property type="entry name" value="GLUTAMATE RACEMASE"/>
    <property type="match status" value="1"/>
</dbReference>
<comment type="caution">
    <text evidence="2">The sequence shown here is derived from an EMBL/GenBank/DDBJ whole genome shotgun (WGS) entry which is preliminary data.</text>
</comment>
<dbReference type="InterPro" id="IPR015942">
    <property type="entry name" value="Asp/Glu/hydantoin_racemase"/>
</dbReference>
<organism evidence="2 3">
    <name type="scientific">Actinocrispum wychmicini</name>
    <dbReference type="NCBI Taxonomy" id="1213861"/>
    <lineage>
        <taxon>Bacteria</taxon>
        <taxon>Bacillati</taxon>
        <taxon>Actinomycetota</taxon>
        <taxon>Actinomycetes</taxon>
        <taxon>Pseudonocardiales</taxon>
        <taxon>Pseudonocardiaceae</taxon>
        <taxon>Actinocrispum</taxon>
    </lineage>
</organism>
<dbReference type="PANTHER" id="PTHR21198:SF7">
    <property type="entry name" value="ASPARTATE-GLUTAMATE RACEMASE FAMILY"/>
    <property type="match status" value="1"/>
</dbReference>